<sequence>MRILYALLLYMFPIIGFAQISLTDFNQNFNSNPKTIIIYFYTDWCGICKIQEKQLYNRPEIMKVLNDQSYFLKINGESKEPIQFLNSQFLVENFSENHSFVRAFFEEKSISYPLWIILDKDLNVLGKYEGLIKIKEFKKLLSQLN</sequence>
<keyword evidence="3" id="KW-1185">Reference proteome</keyword>
<gene>
    <name evidence="2" type="ORF">IM532_11820</name>
</gene>
<dbReference type="InterPro" id="IPR013766">
    <property type="entry name" value="Thioredoxin_domain"/>
</dbReference>
<protein>
    <submittedName>
        <fullName evidence="2">Thioredoxin family protein</fullName>
    </submittedName>
</protein>
<evidence type="ECO:0000259" key="1">
    <source>
        <dbReference type="PROSITE" id="PS51352"/>
    </source>
</evidence>
<dbReference type="Proteomes" id="UP000608754">
    <property type="component" value="Unassembled WGS sequence"/>
</dbReference>
<organism evidence="2 3">
    <name type="scientific">Faecalibacter rhinopitheci</name>
    <dbReference type="NCBI Taxonomy" id="2779678"/>
    <lineage>
        <taxon>Bacteria</taxon>
        <taxon>Pseudomonadati</taxon>
        <taxon>Bacteroidota</taxon>
        <taxon>Flavobacteriia</taxon>
        <taxon>Flavobacteriales</taxon>
        <taxon>Weeksellaceae</taxon>
        <taxon>Faecalibacter</taxon>
    </lineage>
</organism>
<evidence type="ECO:0000313" key="3">
    <source>
        <dbReference type="Proteomes" id="UP000608754"/>
    </source>
</evidence>
<name>A0A8J7K530_9FLAO</name>
<dbReference type="InterPro" id="IPR012336">
    <property type="entry name" value="Thioredoxin-like_fold"/>
</dbReference>
<dbReference type="PROSITE" id="PS51352">
    <property type="entry name" value="THIOREDOXIN_2"/>
    <property type="match status" value="1"/>
</dbReference>
<reference evidence="2" key="1">
    <citation type="submission" date="2020-10" db="EMBL/GenBank/DDBJ databases">
        <authorList>
            <person name="Lu T."/>
            <person name="Wang Q."/>
            <person name="Han X."/>
        </authorList>
    </citation>
    <scope>NUCLEOTIDE SEQUENCE</scope>
    <source>
        <strain evidence="2">WQ 117</strain>
    </source>
</reference>
<proteinExistence type="predicted"/>
<dbReference type="SUPFAM" id="SSF52833">
    <property type="entry name" value="Thioredoxin-like"/>
    <property type="match status" value="1"/>
</dbReference>
<accession>A0A8J7K530</accession>
<dbReference type="RefSeq" id="WP_194183661.1">
    <property type="nucleotide sequence ID" value="NZ_JADGIK010000008.1"/>
</dbReference>
<dbReference type="AlphaFoldDB" id="A0A8J7K530"/>
<dbReference type="Gene3D" id="3.40.30.10">
    <property type="entry name" value="Glutaredoxin"/>
    <property type="match status" value="1"/>
</dbReference>
<evidence type="ECO:0000313" key="2">
    <source>
        <dbReference type="EMBL" id="MBF0598118.1"/>
    </source>
</evidence>
<comment type="caution">
    <text evidence="2">The sequence shown here is derived from an EMBL/GenBank/DDBJ whole genome shotgun (WGS) entry which is preliminary data.</text>
</comment>
<dbReference type="EMBL" id="JADGIK010000008">
    <property type="protein sequence ID" value="MBF0598118.1"/>
    <property type="molecule type" value="Genomic_DNA"/>
</dbReference>
<dbReference type="Pfam" id="PF13098">
    <property type="entry name" value="Thioredoxin_2"/>
    <property type="match status" value="1"/>
</dbReference>
<feature type="domain" description="Thioredoxin" evidence="1">
    <location>
        <begin position="1"/>
        <end position="145"/>
    </location>
</feature>
<dbReference type="InterPro" id="IPR036249">
    <property type="entry name" value="Thioredoxin-like_sf"/>
</dbReference>